<keyword evidence="1" id="KW-0687">Ribonucleoprotein</keyword>
<keyword evidence="1" id="KW-0689">Ribosomal protein</keyword>
<protein>
    <submittedName>
        <fullName evidence="1">30S ribosomal protein S1</fullName>
    </submittedName>
</protein>
<organism evidence="1">
    <name type="scientific">mine drainage metagenome</name>
    <dbReference type="NCBI Taxonomy" id="410659"/>
    <lineage>
        <taxon>unclassified sequences</taxon>
        <taxon>metagenomes</taxon>
        <taxon>ecological metagenomes</taxon>
    </lineage>
</organism>
<dbReference type="InterPro" id="IPR012340">
    <property type="entry name" value="NA-bd_OB-fold"/>
</dbReference>
<reference evidence="1" key="1">
    <citation type="submission" date="2016-10" db="EMBL/GenBank/DDBJ databases">
        <title>Sequence of Gallionella enrichment culture.</title>
        <authorList>
            <person name="Poehlein A."/>
            <person name="Muehling M."/>
            <person name="Daniel R."/>
        </authorList>
    </citation>
    <scope>NUCLEOTIDE SEQUENCE</scope>
</reference>
<sequence>MGDRVDAQVTNVDKAARRVSVSIKALEMAEEKEAIEQFGSSDSGASLGDILGAALREKAQKE</sequence>
<proteinExistence type="predicted"/>
<accession>A0A1J5PMC8</accession>
<comment type="caution">
    <text evidence="1">The sequence shown here is derived from an EMBL/GenBank/DDBJ whole genome shotgun (WGS) entry which is preliminary data.</text>
</comment>
<dbReference type="GO" id="GO:0005840">
    <property type="term" value="C:ribosome"/>
    <property type="evidence" value="ECO:0007669"/>
    <property type="project" value="UniProtKB-KW"/>
</dbReference>
<name>A0A1J5PMC8_9ZZZZ</name>
<dbReference type="SUPFAM" id="SSF50249">
    <property type="entry name" value="Nucleic acid-binding proteins"/>
    <property type="match status" value="1"/>
</dbReference>
<evidence type="ECO:0000313" key="1">
    <source>
        <dbReference type="EMBL" id="OIQ66443.1"/>
    </source>
</evidence>
<dbReference type="EMBL" id="MLJW01006593">
    <property type="protein sequence ID" value="OIQ66443.1"/>
    <property type="molecule type" value="Genomic_DNA"/>
</dbReference>
<dbReference type="AlphaFoldDB" id="A0A1J5PMC8"/>
<gene>
    <name evidence="1" type="primary">rpsA_18</name>
    <name evidence="1" type="ORF">GALL_519850</name>
</gene>